<dbReference type="InterPro" id="IPR015943">
    <property type="entry name" value="WD40/YVTN_repeat-like_dom_sf"/>
</dbReference>
<proteinExistence type="predicted"/>
<dbReference type="SUPFAM" id="SSF50974">
    <property type="entry name" value="Nitrous oxide reductase, N-terminal domain"/>
    <property type="match status" value="1"/>
</dbReference>
<accession>A0ABY9K024</accession>
<gene>
    <name evidence="1" type="ORF">LC087_03360</name>
</gene>
<dbReference type="PANTHER" id="PTHR47197:SF3">
    <property type="entry name" value="DIHYDRO-HEME D1 DEHYDROGENASE"/>
    <property type="match status" value="1"/>
</dbReference>
<protein>
    <submittedName>
        <fullName evidence="1">NTTRR-F1 domain</fullName>
    </submittedName>
</protein>
<dbReference type="PANTHER" id="PTHR47197">
    <property type="entry name" value="PROTEIN NIRF"/>
    <property type="match status" value="1"/>
</dbReference>
<dbReference type="EMBL" id="CP129013">
    <property type="protein sequence ID" value="WLR43246.1"/>
    <property type="molecule type" value="Genomic_DNA"/>
</dbReference>
<dbReference type="InterPro" id="IPR051200">
    <property type="entry name" value="Host-pathogen_enzymatic-act"/>
</dbReference>
<name>A0ABY9K024_9BACI</name>
<evidence type="ECO:0000313" key="2">
    <source>
        <dbReference type="Proteomes" id="UP001197974"/>
    </source>
</evidence>
<sequence>MTLFQNLIVNGRFQLGELSPWTGENACVIDAPCPIVAGQYSAALKSGIQDASIEQLVNVIQGESYQLILSLASNQKGTSPSVLIDLEYLNSNFTVVENGIELVVEEGQLPNGKDGNFSTIIEDTTTVPQDVTFARLKIRKIGSKNTTGVIVDNVILNRVETALDFNIPCSYVGNTGEESVSVIPNAEETIELISGNPVAMQLIGNFVYVANGSAISVIDITTNTLTDIAFLELFIQYVYNRNILTNSDQSKLYVCAGESNDPEGIVAVIDTSSNTLEALVTVGIEPVGLALTSDDETLYVVNKSENTVSVIDTNDNTVTASFTATAIGGVNATFLQVTPDDSKLIIGYDNGSCFEVYNIPDNTFNQSVEFPEFGLIMRSIGTSLDGTSIYIGAGSSSIISDPSSFFFLL</sequence>
<keyword evidence="2" id="KW-1185">Reference proteome</keyword>
<dbReference type="Gene3D" id="2.60.120.260">
    <property type="entry name" value="Galactose-binding domain-like"/>
    <property type="match status" value="1"/>
</dbReference>
<dbReference type="Gene3D" id="2.130.10.10">
    <property type="entry name" value="YVTN repeat-like/Quinoprotein amine dehydrogenase"/>
    <property type="match status" value="1"/>
</dbReference>
<organism evidence="1 2">
    <name type="scientific">Bacillus carboniphilus</name>
    <dbReference type="NCBI Taxonomy" id="86663"/>
    <lineage>
        <taxon>Bacteria</taxon>
        <taxon>Bacillati</taxon>
        <taxon>Bacillota</taxon>
        <taxon>Bacilli</taxon>
        <taxon>Bacillales</taxon>
        <taxon>Bacillaceae</taxon>
        <taxon>Bacillus</taxon>
    </lineage>
</organism>
<dbReference type="InterPro" id="IPR011045">
    <property type="entry name" value="N2O_reductase_N"/>
</dbReference>
<dbReference type="NCBIfam" id="NF033675">
    <property type="entry name" value="NTTRR-F1"/>
    <property type="match status" value="1"/>
</dbReference>
<dbReference type="RefSeq" id="WP_306020007.1">
    <property type="nucleotide sequence ID" value="NZ_CP129013.1"/>
</dbReference>
<dbReference type="Proteomes" id="UP001197974">
    <property type="component" value="Chromosome"/>
</dbReference>
<reference evidence="1 2" key="1">
    <citation type="submission" date="2023-06" db="EMBL/GenBank/DDBJ databases">
        <title>Five Gram-positive bacteria isolated from mangrove sediments in Shenzhen, Guangdong, China.</title>
        <authorList>
            <person name="Yu S."/>
            <person name="Zheng W."/>
            <person name="Huang Y."/>
        </authorList>
    </citation>
    <scope>NUCLEOTIDE SEQUENCE [LARGE SCALE GENOMIC DNA]</scope>
    <source>
        <strain evidence="1 2">SaN35-3</strain>
    </source>
</reference>
<evidence type="ECO:0000313" key="1">
    <source>
        <dbReference type="EMBL" id="WLR43246.1"/>
    </source>
</evidence>